<dbReference type="SUPFAM" id="SSF51126">
    <property type="entry name" value="Pectin lyase-like"/>
    <property type="match status" value="1"/>
</dbReference>
<protein>
    <recommendedName>
        <fullName evidence="4">F-box domain-containing protein</fullName>
    </recommendedName>
</protein>
<evidence type="ECO:0000313" key="2">
    <source>
        <dbReference type="EMBL" id="EIE22394.1"/>
    </source>
</evidence>
<dbReference type="InterPro" id="IPR036047">
    <property type="entry name" value="F-box-like_dom_sf"/>
</dbReference>
<dbReference type="GeneID" id="17040380"/>
<evidence type="ECO:0000313" key="3">
    <source>
        <dbReference type="Proteomes" id="UP000007264"/>
    </source>
</evidence>
<dbReference type="SUPFAM" id="SSF81383">
    <property type="entry name" value="F-box domain"/>
    <property type="match status" value="1"/>
</dbReference>
<proteinExistence type="predicted"/>
<keyword evidence="3" id="KW-1185">Reference proteome</keyword>
<dbReference type="KEGG" id="csl:COCSUDRAFT_42715"/>
<evidence type="ECO:0000256" key="1">
    <source>
        <dbReference type="SAM" id="MobiDB-lite"/>
    </source>
</evidence>
<feature type="compositionally biased region" description="Polar residues" evidence="1">
    <location>
        <begin position="480"/>
        <end position="489"/>
    </location>
</feature>
<dbReference type="Proteomes" id="UP000007264">
    <property type="component" value="Unassembled WGS sequence"/>
</dbReference>
<accession>I0YVH5</accession>
<feature type="compositionally biased region" description="Acidic residues" evidence="1">
    <location>
        <begin position="402"/>
        <end position="412"/>
    </location>
</feature>
<dbReference type="RefSeq" id="XP_005646938.1">
    <property type="nucleotide sequence ID" value="XM_005646881.1"/>
</dbReference>
<dbReference type="InterPro" id="IPR011050">
    <property type="entry name" value="Pectin_lyase_fold/virulence"/>
</dbReference>
<dbReference type="EMBL" id="AGSI01000010">
    <property type="protein sequence ID" value="EIE22394.1"/>
    <property type="molecule type" value="Genomic_DNA"/>
</dbReference>
<feature type="compositionally biased region" description="Acidic residues" evidence="1">
    <location>
        <begin position="449"/>
        <end position="476"/>
    </location>
</feature>
<evidence type="ECO:0008006" key="4">
    <source>
        <dbReference type="Google" id="ProtNLM"/>
    </source>
</evidence>
<dbReference type="InterPro" id="IPR012334">
    <property type="entry name" value="Pectin_lyas_fold"/>
</dbReference>
<dbReference type="STRING" id="574566.I0YVH5"/>
<sequence>MPHSAYRWAAPRGPRGTLGYTKIRPKLAVQLATVQVAEKEGIEERRKLLLQDLPDNVFVQILRHMGLQRLKAVQVCKRWLALGRDPCFTTVVQGQRLNMAISAAGPGDTISIRPGFYQEILLVEKPLKFVGQSGQDIQGRERRGVVIQSNRSMTCFQNIVFRAIMPSTDRSIISFGPACSYIRLENCELGGITGLLIPDSKGPDTQLFLKGCYLHGVPHSAAVFAEAGKGVEVDIKNNDLSFNEVALVVDGHGVIQDNIMWGNLHRSTIDVSPEALERLEAQMATDAAAGQQAADAAAAAAAAAPQEGAAAAGAAPDAGQPAEAAEPASPEGGCRARGAAPRLPSIRFSGNHIMKPLRLRHHDADQQKIRKRAKKLAAEVYGEHEQGGDWDDDGEWHLVNDGDLDSSDEDDNASVHSSDLSDHMLGDPEDYSSFSDDSDDESLHSSEFDTSDEDLDSSDSEDDGAAYEGSDVENEGGQEQPLQDGNAQE</sequence>
<feature type="region of interest" description="Disordered" evidence="1">
    <location>
        <begin position="311"/>
        <end position="489"/>
    </location>
</feature>
<name>I0YVH5_COCSC</name>
<feature type="compositionally biased region" description="Low complexity" evidence="1">
    <location>
        <begin position="311"/>
        <end position="332"/>
    </location>
</feature>
<dbReference type="Gene3D" id="2.160.20.10">
    <property type="entry name" value="Single-stranded right-handed beta-helix, Pectin lyase-like"/>
    <property type="match status" value="1"/>
</dbReference>
<dbReference type="OrthoDB" id="541454at2759"/>
<reference evidence="2 3" key="1">
    <citation type="journal article" date="2012" name="Genome Biol.">
        <title>The genome of the polar eukaryotic microalga coccomyxa subellipsoidea reveals traits of cold adaptation.</title>
        <authorList>
            <person name="Blanc G."/>
            <person name="Agarkova I."/>
            <person name="Grimwood J."/>
            <person name="Kuo A."/>
            <person name="Brueggeman A."/>
            <person name="Dunigan D."/>
            <person name="Gurnon J."/>
            <person name="Ladunga I."/>
            <person name="Lindquist E."/>
            <person name="Lucas S."/>
            <person name="Pangilinan J."/>
            <person name="Proschold T."/>
            <person name="Salamov A."/>
            <person name="Schmutz J."/>
            <person name="Weeks D."/>
            <person name="Yamada T."/>
            <person name="Claverie J.M."/>
            <person name="Grigoriev I."/>
            <person name="Van Etten J."/>
            <person name="Lomsadze A."/>
            <person name="Borodovsky M."/>
        </authorList>
    </citation>
    <scope>NUCLEOTIDE SEQUENCE [LARGE SCALE GENOMIC DNA]</scope>
    <source>
        <strain evidence="2 3">C-169</strain>
    </source>
</reference>
<gene>
    <name evidence="2" type="ORF">COCSUDRAFT_42715</name>
</gene>
<comment type="caution">
    <text evidence="2">The sequence shown here is derived from an EMBL/GenBank/DDBJ whole genome shotgun (WGS) entry which is preliminary data.</text>
</comment>
<dbReference type="AlphaFoldDB" id="I0YVH5"/>
<organism evidence="2 3">
    <name type="scientific">Coccomyxa subellipsoidea (strain C-169)</name>
    <name type="common">Green microalga</name>
    <dbReference type="NCBI Taxonomy" id="574566"/>
    <lineage>
        <taxon>Eukaryota</taxon>
        <taxon>Viridiplantae</taxon>
        <taxon>Chlorophyta</taxon>
        <taxon>core chlorophytes</taxon>
        <taxon>Trebouxiophyceae</taxon>
        <taxon>Trebouxiophyceae incertae sedis</taxon>
        <taxon>Coccomyxaceae</taxon>
        <taxon>Coccomyxa</taxon>
        <taxon>Coccomyxa subellipsoidea</taxon>
    </lineage>
</organism>